<protein>
    <recommendedName>
        <fullName evidence="4 7">dTDP-4-dehydrorhamnose 3,5-epimerase</fullName>
        <ecNumber evidence="3 7">5.1.3.13</ecNumber>
    </recommendedName>
    <alternativeName>
        <fullName evidence="7">Thymidine diphospho-4-keto-rhamnose 3,5-epimerase</fullName>
    </alternativeName>
</protein>
<dbReference type="InterPro" id="IPR000888">
    <property type="entry name" value="RmlC-like"/>
</dbReference>
<gene>
    <name evidence="8" type="primary">rfbC</name>
    <name evidence="8" type="ORF">EZ313_05170</name>
</gene>
<dbReference type="PANTHER" id="PTHR21047">
    <property type="entry name" value="DTDP-6-DEOXY-D-GLUCOSE-3,5 EPIMERASE"/>
    <property type="match status" value="1"/>
</dbReference>
<comment type="pathway">
    <text evidence="7">Carbohydrate biosynthesis; dTDP-L-rhamnose biosynthesis.</text>
</comment>
<feature type="active site" description="Proton donor" evidence="5">
    <location>
        <position position="132"/>
    </location>
</feature>
<sequence length="179" mass="20292">MIFTPTELPGAFIIDPELREDARGWFTRTYCAREFEAHGLPTHMVQTNTSLTRKKGTLRGMHYQKAPHAEDKLVRCVRGAIWDAIVDLRPQSPTYCRWIGVELSQDNGRMLLVPKGFAHGFVTLTDDAAVTYQVSEYYTPATEGGARWDDPAFGIQWPVPVLDMSDKDRNWPAHAKEAQ</sequence>
<dbReference type="EMBL" id="SMLM01000001">
    <property type="protein sequence ID" value="TFZ06041.1"/>
    <property type="molecule type" value="Genomic_DNA"/>
</dbReference>
<dbReference type="SUPFAM" id="SSF51182">
    <property type="entry name" value="RmlC-like cupins"/>
    <property type="match status" value="1"/>
</dbReference>
<evidence type="ECO:0000256" key="3">
    <source>
        <dbReference type="ARBA" id="ARBA00012098"/>
    </source>
</evidence>
<feature type="site" description="Participates in a stacking interaction with the thymidine ring of dTDP-4-oxo-6-deoxyglucose" evidence="6">
    <location>
        <position position="138"/>
    </location>
</feature>
<comment type="subunit">
    <text evidence="7">Homodimer.</text>
</comment>
<evidence type="ECO:0000313" key="9">
    <source>
        <dbReference type="Proteomes" id="UP000298180"/>
    </source>
</evidence>
<comment type="caution">
    <text evidence="8">The sequence shown here is derived from an EMBL/GenBank/DDBJ whole genome shotgun (WGS) entry which is preliminary data.</text>
</comment>
<organism evidence="8 9">
    <name type="scientific">Ramlibacter henchirensis</name>
    <dbReference type="NCBI Taxonomy" id="204072"/>
    <lineage>
        <taxon>Bacteria</taxon>
        <taxon>Pseudomonadati</taxon>
        <taxon>Pseudomonadota</taxon>
        <taxon>Betaproteobacteria</taxon>
        <taxon>Burkholderiales</taxon>
        <taxon>Comamonadaceae</taxon>
        <taxon>Ramlibacter</taxon>
    </lineage>
</organism>
<keyword evidence="9" id="KW-1185">Reference proteome</keyword>
<dbReference type="Gene3D" id="2.60.120.10">
    <property type="entry name" value="Jelly Rolls"/>
    <property type="match status" value="1"/>
</dbReference>
<evidence type="ECO:0000256" key="2">
    <source>
        <dbReference type="ARBA" id="ARBA00001997"/>
    </source>
</evidence>
<proteinExistence type="inferred from homology"/>
<evidence type="ECO:0000313" key="8">
    <source>
        <dbReference type="EMBL" id="TFZ06041.1"/>
    </source>
</evidence>
<accession>A0A4Z0C475</accession>
<evidence type="ECO:0000256" key="7">
    <source>
        <dbReference type="RuleBase" id="RU364069"/>
    </source>
</evidence>
<dbReference type="Proteomes" id="UP000298180">
    <property type="component" value="Unassembled WGS sequence"/>
</dbReference>
<dbReference type="EC" id="5.1.3.13" evidence="3 7"/>
<feature type="active site" description="Proton acceptor" evidence="5">
    <location>
        <position position="62"/>
    </location>
</feature>
<evidence type="ECO:0000256" key="6">
    <source>
        <dbReference type="PIRSR" id="PIRSR600888-3"/>
    </source>
</evidence>
<dbReference type="NCBIfam" id="TIGR01221">
    <property type="entry name" value="rmlC"/>
    <property type="match status" value="1"/>
</dbReference>
<dbReference type="PANTHER" id="PTHR21047:SF2">
    <property type="entry name" value="THYMIDINE DIPHOSPHO-4-KETO-RHAMNOSE 3,5-EPIMERASE"/>
    <property type="match status" value="1"/>
</dbReference>
<dbReference type="CDD" id="cd00438">
    <property type="entry name" value="cupin_RmlC"/>
    <property type="match status" value="1"/>
</dbReference>
<comment type="similarity">
    <text evidence="7">Belongs to the dTDP-4-dehydrorhamnose 3,5-epimerase family.</text>
</comment>
<dbReference type="UniPathway" id="UPA00124"/>
<comment type="function">
    <text evidence="2 7">Catalyzes the epimerization of the C3' and C5'positions of dTDP-6-deoxy-D-xylo-4-hexulose, forming dTDP-6-deoxy-L-lyxo-4-hexulose.</text>
</comment>
<keyword evidence="7 8" id="KW-0413">Isomerase</keyword>
<dbReference type="AlphaFoldDB" id="A0A4Z0C475"/>
<dbReference type="RefSeq" id="WP_135262127.1">
    <property type="nucleotide sequence ID" value="NZ_SMLM01000001.1"/>
</dbReference>
<evidence type="ECO:0000256" key="4">
    <source>
        <dbReference type="ARBA" id="ARBA00019595"/>
    </source>
</evidence>
<name>A0A4Z0C475_9BURK</name>
<dbReference type="GO" id="GO:0005829">
    <property type="term" value="C:cytosol"/>
    <property type="evidence" value="ECO:0007669"/>
    <property type="project" value="TreeGrafter"/>
</dbReference>
<evidence type="ECO:0000256" key="1">
    <source>
        <dbReference type="ARBA" id="ARBA00001298"/>
    </source>
</evidence>
<dbReference type="OrthoDB" id="9800680at2"/>
<dbReference type="GO" id="GO:0000271">
    <property type="term" value="P:polysaccharide biosynthetic process"/>
    <property type="evidence" value="ECO:0007669"/>
    <property type="project" value="TreeGrafter"/>
</dbReference>
<evidence type="ECO:0000256" key="5">
    <source>
        <dbReference type="PIRSR" id="PIRSR600888-1"/>
    </source>
</evidence>
<dbReference type="GO" id="GO:0019305">
    <property type="term" value="P:dTDP-rhamnose biosynthetic process"/>
    <property type="evidence" value="ECO:0007669"/>
    <property type="project" value="UniProtKB-UniRule"/>
</dbReference>
<reference evidence="8 9" key="1">
    <citation type="submission" date="2019-03" db="EMBL/GenBank/DDBJ databases">
        <title>Ramlibacter henchirensis DSM 14656, whole genome shotgun sequence.</title>
        <authorList>
            <person name="Zhang X."/>
            <person name="Feng G."/>
            <person name="Zhu H."/>
        </authorList>
    </citation>
    <scope>NUCLEOTIDE SEQUENCE [LARGE SCALE GENOMIC DNA]</scope>
    <source>
        <strain evidence="8 9">DSM 14656</strain>
    </source>
</reference>
<dbReference type="InterPro" id="IPR011051">
    <property type="entry name" value="RmlC_Cupin_sf"/>
</dbReference>
<dbReference type="InterPro" id="IPR014710">
    <property type="entry name" value="RmlC-like_jellyroll"/>
</dbReference>
<dbReference type="GO" id="GO:0008830">
    <property type="term" value="F:dTDP-4-dehydrorhamnose 3,5-epimerase activity"/>
    <property type="evidence" value="ECO:0007669"/>
    <property type="project" value="UniProtKB-UniRule"/>
</dbReference>
<dbReference type="Pfam" id="PF00908">
    <property type="entry name" value="dTDP_sugar_isom"/>
    <property type="match status" value="1"/>
</dbReference>
<comment type="catalytic activity">
    <reaction evidence="1 7">
        <text>dTDP-4-dehydro-6-deoxy-alpha-D-glucose = dTDP-4-dehydro-beta-L-rhamnose</text>
        <dbReference type="Rhea" id="RHEA:16969"/>
        <dbReference type="ChEBI" id="CHEBI:57649"/>
        <dbReference type="ChEBI" id="CHEBI:62830"/>
        <dbReference type="EC" id="5.1.3.13"/>
    </reaction>
</comment>